<comment type="caution">
    <text evidence="1">The sequence shown here is derived from an EMBL/GenBank/DDBJ whole genome shotgun (WGS) entry which is preliminary data.</text>
</comment>
<organism evidence="1 2">
    <name type="scientific">Dyella halodurans</name>
    <dbReference type="NCBI Taxonomy" id="1920171"/>
    <lineage>
        <taxon>Bacteria</taxon>
        <taxon>Pseudomonadati</taxon>
        <taxon>Pseudomonadota</taxon>
        <taxon>Gammaproteobacteria</taxon>
        <taxon>Lysobacterales</taxon>
        <taxon>Rhodanobacteraceae</taxon>
        <taxon>Dyella</taxon>
    </lineage>
</organism>
<evidence type="ECO:0000313" key="2">
    <source>
        <dbReference type="Proteomes" id="UP001595961"/>
    </source>
</evidence>
<dbReference type="Proteomes" id="UP001595961">
    <property type="component" value="Unassembled WGS sequence"/>
</dbReference>
<sequence length="310" mass="35040">MNPKVETVQPAENYAVAIVSCGYERRSRFMIEAIAFEADRKIAFGYGLNEKIAFKQNKDALIEAGFEFVRIDDVGFDEALRRSLMVDGVTIERCRVLVDISCFTRFRLASLIRCFTALRHVEVDFFYSLAEFSPPSLAEPANDHLGPASEYFSGWSGEYTNPTVVISGLGYEYMKALGVIELVDPSSSWIFFPESPIERYDEAVGKANDLLLRDVDASHVLRYDVLDAPALVRDLFSLLSHLRKSYRCVLLPLGPKIFAFCAMLAGSYFRDISVWRVSAGKYARPVDRRASENYTLFRVTFSSEEEEVDG</sequence>
<dbReference type="RefSeq" id="WP_266150001.1">
    <property type="nucleotide sequence ID" value="NZ_CP064028.1"/>
</dbReference>
<protein>
    <submittedName>
        <fullName evidence="1">Uncharacterized protein</fullName>
    </submittedName>
</protein>
<gene>
    <name evidence="1" type="ORF">ACFO5W_00460</name>
</gene>
<name>A0ABV9BWH4_9GAMM</name>
<evidence type="ECO:0000313" key="1">
    <source>
        <dbReference type="EMBL" id="MFC4525091.1"/>
    </source>
</evidence>
<reference evidence="2" key="1">
    <citation type="journal article" date="2019" name="Int. J. Syst. Evol. Microbiol.">
        <title>The Global Catalogue of Microorganisms (GCM) 10K type strain sequencing project: providing services to taxonomists for standard genome sequencing and annotation.</title>
        <authorList>
            <consortium name="The Broad Institute Genomics Platform"/>
            <consortium name="The Broad Institute Genome Sequencing Center for Infectious Disease"/>
            <person name="Wu L."/>
            <person name="Ma J."/>
        </authorList>
    </citation>
    <scope>NUCLEOTIDE SEQUENCE [LARGE SCALE GENOMIC DNA]</scope>
    <source>
        <strain evidence="2">CCM 4481</strain>
    </source>
</reference>
<accession>A0ABV9BWH4</accession>
<dbReference type="EMBL" id="JBHSGA010000003">
    <property type="protein sequence ID" value="MFC4525091.1"/>
    <property type="molecule type" value="Genomic_DNA"/>
</dbReference>
<keyword evidence="2" id="KW-1185">Reference proteome</keyword>
<proteinExistence type="predicted"/>